<keyword evidence="2 6" id="KW-0677">Repeat</keyword>
<reference evidence="10 14" key="3">
    <citation type="submission" date="2020-07" db="EMBL/GenBank/DDBJ databases">
        <title>The complete genome of Paracoccus pantotrophus ACCC 10489.</title>
        <authorList>
            <person name="Si Y."/>
        </authorList>
    </citation>
    <scope>NUCLEOTIDE SEQUENCE [LARGE SCALE GENOMIC DNA]</scope>
    <source>
        <strain evidence="10 14">ACCC10489</strain>
    </source>
</reference>
<dbReference type="InterPro" id="IPR041546">
    <property type="entry name" value="ClpA/ClpB_AAA_lid"/>
</dbReference>
<keyword evidence="5 7" id="KW-0143">Chaperone</keyword>
<dbReference type="InterPro" id="IPR050130">
    <property type="entry name" value="ClpA_ClpB"/>
</dbReference>
<dbReference type="Pfam" id="PF17871">
    <property type="entry name" value="AAA_lid_9"/>
    <property type="match status" value="1"/>
</dbReference>
<evidence type="ECO:0000313" key="9">
    <source>
        <dbReference type="EMBL" id="QFG37794.1"/>
    </source>
</evidence>
<evidence type="ECO:0000313" key="12">
    <source>
        <dbReference type="Proteomes" id="UP000273626"/>
    </source>
</evidence>
<dbReference type="PRINTS" id="PR00300">
    <property type="entry name" value="CLPPROTEASEA"/>
</dbReference>
<dbReference type="EMBL" id="CP058690">
    <property type="protein sequence ID" value="QLH15341.1"/>
    <property type="molecule type" value="Genomic_DNA"/>
</dbReference>
<dbReference type="SMART" id="SM01086">
    <property type="entry name" value="ClpB_D2-small"/>
    <property type="match status" value="1"/>
</dbReference>
<dbReference type="CDD" id="cd00009">
    <property type="entry name" value="AAA"/>
    <property type="match status" value="1"/>
</dbReference>
<dbReference type="GO" id="GO:0005524">
    <property type="term" value="F:ATP binding"/>
    <property type="evidence" value="ECO:0007669"/>
    <property type="project" value="UniProtKB-KW"/>
</dbReference>
<dbReference type="AlphaFoldDB" id="A0A1I5JU09"/>
<dbReference type="Proteomes" id="UP000273626">
    <property type="component" value="Unassembled WGS sequence"/>
</dbReference>
<dbReference type="SUPFAM" id="SSF81923">
    <property type="entry name" value="Double Clp-N motif"/>
    <property type="match status" value="1"/>
</dbReference>
<dbReference type="InterPro" id="IPR004176">
    <property type="entry name" value="Clp_R_N"/>
</dbReference>
<dbReference type="InterPro" id="IPR003959">
    <property type="entry name" value="ATPase_AAA_core"/>
</dbReference>
<dbReference type="InterPro" id="IPR028299">
    <property type="entry name" value="ClpA/B_CS2"/>
</dbReference>
<keyword evidence="4 7" id="KW-0067">ATP-binding</keyword>
<dbReference type="InterPro" id="IPR036628">
    <property type="entry name" value="Clp_N_dom_sf"/>
</dbReference>
<feature type="domain" description="Clp R" evidence="8">
    <location>
        <begin position="1"/>
        <end position="147"/>
    </location>
</feature>
<evidence type="ECO:0000256" key="1">
    <source>
        <dbReference type="ARBA" id="ARBA00008675"/>
    </source>
</evidence>
<proteinExistence type="inferred from homology"/>
<dbReference type="SUPFAM" id="SSF52540">
    <property type="entry name" value="P-loop containing nucleoside triphosphate hydrolases"/>
    <property type="match status" value="2"/>
</dbReference>
<dbReference type="KEGG" id="ppan:ESD82_17035"/>
<dbReference type="GO" id="GO:0005737">
    <property type="term" value="C:cytoplasm"/>
    <property type="evidence" value="ECO:0007669"/>
    <property type="project" value="TreeGrafter"/>
</dbReference>
<evidence type="ECO:0000313" key="10">
    <source>
        <dbReference type="EMBL" id="QLH15341.1"/>
    </source>
</evidence>
<dbReference type="PANTHER" id="PTHR11638:SF111">
    <property type="entry name" value="ATP-DEPENDENT CLP PROTEASE ATP-BINDING SUBUNIT CLPA"/>
    <property type="match status" value="1"/>
</dbReference>
<accession>A0A1I5JU09</accession>
<evidence type="ECO:0000256" key="3">
    <source>
        <dbReference type="ARBA" id="ARBA00022741"/>
    </source>
</evidence>
<dbReference type="GO" id="GO:0016887">
    <property type="term" value="F:ATP hydrolysis activity"/>
    <property type="evidence" value="ECO:0007669"/>
    <property type="project" value="InterPro"/>
</dbReference>
<dbReference type="InterPro" id="IPR019489">
    <property type="entry name" value="Clp_ATPase_C"/>
</dbReference>
<dbReference type="PROSITE" id="PS00870">
    <property type="entry name" value="CLPAB_1"/>
    <property type="match status" value="1"/>
</dbReference>
<dbReference type="Pfam" id="PF10431">
    <property type="entry name" value="ClpB_D2-small"/>
    <property type="match status" value="1"/>
</dbReference>
<evidence type="ECO:0000256" key="6">
    <source>
        <dbReference type="PROSITE-ProRule" id="PRU01251"/>
    </source>
</evidence>
<dbReference type="PROSITE" id="PS51903">
    <property type="entry name" value="CLP_R"/>
    <property type="match status" value="1"/>
</dbReference>
<dbReference type="PANTHER" id="PTHR11638">
    <property type="entry name" value="ATP-DEPENDENT CLP PROTEASE"/>
    <property type="match status" value="1"/>
</dbReference>
<dbReference type="EMBL" id="CP044426">
    <property type="protein sequence ID" value="QFG37794.1"/>
    <property type="molecule type" value="Genomic_DNA"/>
</dbReference>
<evidence type="ECO:0000313" key="14">
    <source>
        <dbReference type="Proteomes" id="UP000509322"/>
    </source>
</evidence>
<dbReference type="GO" id="GO:0043335">
    <property type="term" value="P:protein unfolding"/>
    <property type="evidence" value="ECO:0007669"/>
    <property type="project" value="InterPro"/>
</dbReference>
<evidence type="ECO:0000313" key="11">
    <source>
        <dbReference type="EMBL" id="RKS51742.1"/>
    </source>
</evidence>
<evidence type="ECO:0000256" key="4">
    <source>
        <dbReference type="ARBA" id="ARBA00022840"/>
    </source>
</evidence>
<dbReference type="GO" id="GO:0006508">
    <property type="term" value="P:proteolysis"/>
    <property type="evidence" value="ECO:0007669"/>
    <property type="project" value="UniProtKB-KW"/>
</dbReference>
<dbReference type="Proteomes" id="UP000509322">
    <property type="component" value="Chromosome 2"/>
</dbReference>
<evidence type="ECO:0000256" key="5">
    <source>
        <dbReference type="ARBA" id="ARBA00023186"/>
    </source>
</evidence>
<organism evidence="9 13">
    <name type="scientific">Paracoccus pantotrophus</name>
    <name type="common">Thiosphaera pantotropha</name>
    <dbReference type="NCBI Taxonomy" id="82367"/>
    <lineage>
        <taxon>Bacteria</taxon>
        <taxon>Pseudomonadati</taxon>
        <taxon>Pseudomonadota</taxon>
        <taxon>Alphaproteobacteria</taxon>
        <taxon>Rhodobacterales</taxon>
        <taxon>Paracoccaceae</taxon>
        <taxon>Paracoccus</taxon>
    </lineage>
</organism>
<reference evidence="9 13" key="2">
    <citation type="submission" date="2019-01" db="EMBL/GenBank/DDBJ databases">
        <title>Complete Genome Sequence and Annotation of the Paracoccus pantotrophus type strain DSM 2944.</title>
        <authorList>
            <person name="Bockwoldt J.A."/>
            <person name="Zimmermann M."/>
            <person name="Tiso T."/>
            <person name="Blank L.M."/>
        </authorList>
    </citation>
    <scope>NUCLEOTIDE SEQUENCE [LARGE SCALE GENOMIC DNA]</scope>
    <source>
        <strain evidence="9 13">DSM 2944</strain>
    </source>
</reference>
<dbReference type="GeneID" id="51372297"/>
<dbReference type="InterPro" id="IPR027417">
    <property type="entry name" value="P-loop_NTPase"/>
</dbReference>
<dbReference type="Pfam" id="PF02861">
    <property type="entry name" value="Clp_N"/>
    <property type="match status" value="1"/>
</dbReference>
<evidence type="ECO:0000256" key="7">
    <source>
        <dbReference type="RuleBase" id="RU004432"/>
    </source>
</evidence>
<dbReference type="SMART" id="SM00382">
    <property type="entry name" value="AAA"/>
    <property type="match status" value="2"/>
</dbReference>
<dbReference type="InterPro" id="IPR001270">
    <property type="entry name" value="ClpA/B"/>
</dbReference>
<dbReference type="InterPro" id="IPR013461">
    <property type="entry name" value="ClpA"/>
</dbReference>
<dbReference type="OrthoDB" id="9803641at2"/>
<gene>
    <name evidence="9" type="primary">clpA</name>
    <name evidence="11" type="ORF">BDE18_1006</name>
    <name evidence="9" type="ORF">ESD82_17035</name>
    <name evidence="10" type="ORF">HYQ43_14195</name>
</gene>
<comment type="similarity">
    <text evidence="1 7">Belongs to the ClpA/ClpB family.</text>
</comment>
<dbReference type="RefSeq" id="WP_024845116.1">
    <property type="nucleotide sequence ID" value="NZ_CP038203.1"/>
</dbReference>
<keyword evidence="12" id="KW-1185">Reference proteome</keyword>
<sequence>MPSFSTSLEQAIHAALALANEHRHELATLEHLLLALTEEPDAVKVMRACNVDLDELRRMLVEFIEDDLSTLITDVEGSEAVPTAAFQRVIQRAAIHVQSSGRTEVTGANVLVAIFAERESNAAFFLQELDMTRYDAVNFIAHGVAKNPSFSENRPVQGAEQQAEQAQVETAQPKDESALAKYCVDLNKKAAKGDVDPLIGRADEVERCIQVLCRRRKNNPLLVGDPGVGKTAIAEGLALKITRGETPDVLAGSTIFSLDMGALLAGTRYRGDFEERLKAVVKELEDHPDAILFIDEIHTVIGAGATSGGAMDASNLLKPALAGGKLRCMGSTTYKEFRQHFEKDRALSRRFQKIDVNEPTVPDTIKILMGLKPSFEKHHDLRYTNDAIKMAVELSARYIHDRKLPDKAIDVIDEAGAAQHLVAESKRRKTIGPKEIEAVVAKIARIPPKSVSKDDAAVLKDLDATLKRLVFGQDAAIEALSSAIKLARAGLREPEKPIGNYLFAGPTGVGKTEVAKQLASTLGVELLRFDMSEYMEKHAVSRLIGAPPGYVGFDQGGLLTDGVDQHPHCVLLLDEIEKAHPDVYNILLQVMDHGKLTDHNGRQVDFRNVILIMTSNAGAADQAKAAFGFGRERREGEDTAAIERTFTPEFRNRLDAVISFAPLSREIIVQVVEKFVLQLEAQLIDRGVHIELSPEAADWLAERGYDEKMGARPLGRVIQETIKKPLAEELLFGRLTKGGVVRVRIEDDKPVFDITGPETPRISNSKPPLLTAD</sequence>
<dbReference type="GO" id="GO:0034605">
    <property type="term" value="P:cellular response to heat"/>
    <property type="evidence" value="ECO:0007669"/>
    <property type="project" value="TreeGrafter"/>
</dbReference>
<dbReference type="FunFam" id="3.40.50.300:FF:000025">
    <property type="entry name" value="ATP-dependent Clp protease subunit"/>
    <property type="match status" value="1"/>
</dbReference>
<reference evidence="11 12" key="1">
    <citation type="submission" date="2018-10" db="EMBL/GenBank/DDBJ databases">
        <title>Genomic Encyclopedia of Archaeal and Bacterial Type Strains, Phase II (KMG-II): from individual species to whole genera.</title>
        <authorList>
            <person name="Goeker M."/>
        </authorList>
    </citation>
    <scope>NUCLEOTIDE SEQUENCE [LARGE SCALE GENOMIC DNA]</scope>
    <source>
        <strain evidence="12">ATCC 35512 / DSM 2944 / CIP 106514 / LMD 82.5 / NBRC 102493 / NCCB 82005 / GB17</strain>
        <strain evidence="11">DSM 2944</strain>
    </source>
</reference>
<dbReference type="NCBIfam" id="TIGR02639">
    <property type="entry name" value="ClpA"/>
    <property type="match status" value="1"/>
</dbReference>
<evidence type="ECO:0000256" key="2">
    <source>
        <dbReference type="ARBA" id="ARBA00022737"/>
    </source>
</evidence>
<keyword evidence="9" id="KW-0645">Protease</keyword>
<keyword evidence="9" id="KW-0378">Hydrolase</keyword>
<dbReference type="Gene3D" id="1.10.8.60">
    <property type="match status" value="2"/>
</dbReference>
<dbReference type="CDD" id="cd19499">
    <property type="entry name" value="RecA-like_ClpB_Hsp104-like"/>
    <property type="match status" value="1"/>
</dbReference>
<dbReference type="EMBL" id="RBLI01000001">
    <property type="protein sequence ID" value="RKS51742.1"/>
    <property type="molecule type" value="Genomic_DNA"/>
</dbReference>
<dbReference type="GO" id="GO:0008233">
    <property type="term" value="F:peptidase activity"/>
    <property type="evidence" value="ECO:0007669"/>
    <property type="project" value="UniProtKB-KW"/>
</dbReference>
<dbReference type="Pfam" id="PF07724">
    <property type="entry name" value="AAA_2"/>
    <property type="match status" value="1"/>
</dbReference>
<keyword evidence="3 7" id="KW-0547">Nucleotide-binding</keyword>
<evidence type="ECO:0000313" key="13">
    <source>
        <dbReference type="Proteomes" id="UP000326453"/>
    </source>
</evidence>
<dbReference type="InterPro" id="IPR003593">
    <property type="entry name" value="AAA+_ATPase"/>
</dbReference>
<dbReference type="Gene3D" id="1.10.1780.10">
    <property type="entry name" value="Clp, N-terminal domain"/>
    <property type="match status" value="1"/>
</dbReference>
<protein>
    <submittedName>
        <fullName evidence="9">ATP-dependent Clp protease ATP-binding subunit ClpA</fullName>
    </submittedName>
</protein>
<dbReference type="PROSITE" id="PS00871">
    <property type="entry name" value="CLPAB_2"/>
    <property type="match status" value="1"/>
</dbReference>
<name>A0A1I5JU09_PARPN</name>
<evidence type="ECO:0000259" key="8">
    <source>
        <dbReference type="PROSITE" id="PS51903"/>
    </source>
</evidence>
<dbReference type="Proteomes" id="UP000326453">
    <property type="component" value="Chromosome 1"/>
</dbReference>
<dbReference type="InterPro" id="IPR018368">
    <property type="entry name" value="ClpA/B_CS1"/>
</dbReference>
<dbReference type="Pfam" id="PF00004">
    <property type="entry name" value="AAA"/>
    <property type="match status" value="1"/>
</dbReference>
<dbReference type="FunFam" id="3.40.50.300:FF:000010">
    <property type="entry name" value="Chaperone clpB 1, putative"/>
    <property type="match status" value="1"/>
</dbReference>
<dbReference type="Gene3D" id="3.40.50.300">
    <property type="entry name" value="P-loop containing nucleotide triphosphate hydrolases"/>
    <property type="match status" value="2"/>
</dbReference>